<evidence type="ECO:0000313" key="1">
    <source>
        <dbReference type="EMBL" id="ERN00822.1"/>
    </source>
</evidence>
<dbReference type="EMBL" id="KI394805">
    <property type="protein sequence ID" value="ERN00822.1"/>
    <property type="molecule type" value="Genomic_DNA"/>
</dbReference>
<reference evidence="2" key="1">
    <citation type="journal article" date="2013" name="Science">
        <title>The Amborella genome and the evolution of flowering plants.</title>
        <authorList>
            <consortium name="Amborella Genome Project"/>
        </authorList>
    </citation>
    <scope>NUCLEOTIDE SEQUENCE [LARGE SCALE GENOMIC DNA]</scope>
</reference>
<accession>W1NTI8</accession>
<organism evidence="1 2">
    <name type="scientific">Amborella trichopoda</name>
    <dbReference type="NCBI Taxonomy" id="13333"/>
    <lineage>
        <taxon>Eukaryota</taxon>
        <taxon>Viridiplantae</taxon>
        <taxon>Streptophyta</taxon>
        <taxon>Embryophyta</taxon>
        <taxon>Tracheophyta</taxon>
        <taxon>Spermatophyta</taxon>
        <taxon>Magnoliopsida</taxon>
        <taxon>Amborellales</taxon>
        <taxon>Amborellaceae</taxon>
        <taxon>Amborella</taxon>
    </lineage>
</organism>
<sequence length="60" mass="6344">MADELMKARIIDSSIGLSKQPNISANTIITRGENLVNSAMAFTIRVGKAKLNGQGLEGKA</sequence>
<gene>
    <name evidence="1" type="ORF">AMTR_s00103p00053370</name>
</gene>
<dbReference type="Proteomes" id="UP000017836">
    <property type="component" value="Unassembled WGS sequence"/>
</dbReference>
<protein>
    <submittedName>
        <fullName evidence="1">Uncharacterized protein</fullName>
    </submittedName>
</protein>
<evidence type="ECO:0000313" key="2">
    <source>
        <dbReference type="Proteomes" id="UP000017836"/>
    </source>
</evidence>
<proteinExistence type="predicted"/>
<dbReference type="HOGENOM" id="CLU_2944789_0_0_1"/>
<name>W1NTI8_AMBTC</name>
<keyword evidence="2" id="KW-1185">Reference proteome</keyword>
<dbReference type="AlphaFoldDB" id="W1NTI8"/>
<dbReference type="Gramene" id="ERN00822">
    <property type="protein sequence ID" value="ERN00822"/>
    <property type="gene ID" value="AMTR_s00103p00053370"/>
</dbReference>